<dbReference type="GO" id="GO:0015288">
    <property type="term" value="F:porin activity"/>
    <property type="evidence" value="ECO:0007669"/>
    <property type="project" value="UniProtKB-KW"/>
</dbReference>
<keyword evidence="6" id="KW-0812">Transmembrane</keyword>
<evidence type="ECO:0000256" key="10">
    <source>
        <dbReference type="ARBA" id="ARBA00023114"/>
    </source>
</evidence>
<comment type="caution">
    <text evidence="17">The sequence shown here is derived from an EMBL/GenBank/DDBJ whole genome shotgun (WGS) entry which is preliminary data.</text>
</comment>
<dbReference type="PANTHER" id="PTHR33619">
    <property type="entry name" value="POLYSACCHARIDE EXPORT PROTEIN GFCE-RELATED"/>
    <property type="match status" value="1"/>
</dbReference>
<keyword evidence="10" id="KW-0626">Porin</keyword>
<organism evidence="17 18">
    <name type="scientific">Pedosphaera parvula (strain Ellin514)</name>
    <dbReference type="NCBI Taxonomy" id="320771"/>
    <lineage>
        <taxon>Bacteria</taxon>
        <taxon>Pseudomonadati</taxon>
        <taxon>Verrucomicrobiota</taxon>
        <taxon>Pedosphaerae</taxon>
        <taxon>Pedosphaerales</taxon>
        <taxon>Pedosphaeraceae</taxon>
        <taxon>Pedosphaera</taxon>
    </lineage>
</organism>
<dbReference type="Pfam" id="PF02563">
    <property type="entry name" value="Poly_export"/>
    <property type="match status" value="1"/>
</dbReference>
<evidence type="ECO:0000256" key="8">
    <source>
        <dbReference type="ARBA" id="ARBA00023047"/>
    </source>
</evidence>
<dbReference type="EMBL" id="ABOX02000005">
    <property type="protein sequence ID" value="EEF62398.1"/>
    <property type="molecule type" value="Genomic_DNA"/>
</dbReference>
<keyword evidence="5" id="KW-0762">Sugar transport</keyword>
<evidence type="ECO:0000256" key="3">
    <source>
        <dbReference type="ARBA" id="ARBA00022448"/>
    </source>
</evidence>
<keyword evidence="13" id="KW-0998">Cell outer membrane</keyword>
<dbReference type="GO" id="GO:0046930">
    <property type="term" value="C:pore complex"/>
    <property type="evidence" value="ECO:0007669"/>
    <property type="project" value="UniProtKB-KW"/>
</dbReference>
<sequence>MPTDLITLPDAETSGSSILARCLRVMPPFVCALLFVLIFAGCQSNNYSVEKAKQAVATTTNSEALILREGDVIKISFPGTPNLDTTQQIRRDGKISLSIVGEVDASGMTLPALEKQLVKLYEPQLVSKQVMVSLVSSTLPVFVTGAVIHPGKVVSDHPITVLEAIMESGGFDYTKANLKNVLIIRNERGRMTNISQNLKSVLAGKQCEPFYLKPSDIVYVPEKFSWF</sequence>
<evidence type="ECO:0000259" key="16">
    <source>
        <dbReference type="Pfam" id="PF22461"/>
    </source>
</evidence>
<evidence type="ECO:0000256" key="5">
    <source>
        <dbReference type="ARBA" id="ARBA00022597"/>
    </source>
</evidence>
<keyword evidence="4" id="KW-1134">Transmembrane beta strand</keyword>
<evidence type="ECO:0000259" key="15">
    <source>
        <dbReference type="Pfam" id="PF02563"/>
    </source>
</evidence>
<evidence type="ECO:0000256" key="1">
    <source>
        <dbReference type="ARBA" id="ARBA00004571"/>
    </source>
</evidence>
<gene>
    <name evidence="17" type="ORF">Cflav_PD5033</name>
</gene>
<evidence type="ECO:0000256" key="14">
    <source>
        <dbReference type="ARBA" id="ARBA00023288"/>
    </source>
</evidence>
<dbReference type="Proteomes" id="UP000003688">
    <property type="component" value="Unassembled WGS sequence"/>
</dbReference>
<evidence type="ECO:0000256" key="6">
    <source>
        <dbReference type="ARBA" id="ARBA00022692"/>
    </source>
</evidence>
<evidence type="ECO:0000256" key="13">
    <source>
        <dbReference type="ARBA" id="ARBA00023237"/>
    </source>
</evidence>
<dbReference type="Gene3D" id="3.10.560.10">
    <property type="entry name" value="Outer membrane lipoprotein wza domain like"/>
    <property type="match status" value="1"/>
</dbReference>
<evidence type="ECO:0000313" key="18">
    <source>
        <dbReference type="Proteomes" id="UP000003688"/>
    </source>
</evidence>
<evidence type="ECO:0000256" key="11">
    <source>
        <dbReference type="ARBA" id="ARBA00023136"/>
    </source>
</evidence>
<accession>B9XD52</accession>
<reference evidence="17 18" key="1">
    <citation type="journal article" date="2011" name="J. Bacteriol.">
        <title>Genome sequence of 'Pedosphaera parvula' Ellin514, an aerobic Verrucomicrobial isolate from pasture soil.</title>
        <authorList>
            <person name="Kant R."/>
            <person name="van Passel M.W."/>
            <person name="Sangwan P."/>
            <person name="Palva A."/>
            <person name="Lucas S."/>
            <person name="Copeland A."/>
            <person name="Lapidus A."/>
            <person name="Glavina Del Rio T."/>
            <person name="Dalin E."/>
            <person name="Tice H."/>
            <person name="Bruce D."/>
            <person name="Goodwin L."/>
            <person name="Pitluck S."/>
            <person name="Chertkov O."/>
            <person name="Larimer F.W."/>
            <person name="Land M.L."/>
            <person name="Hauser L."/>
            <person name="Brettin T.S."/>
            <person name="Detter J.C."/>
            <person name="Han S."/>
            <person name="de Vos W.M."/>
            <person name="Janssen P.H."/>
            <person name="Smidt H."/>
        </authorList>
    </citation>
    <scope>NUCLEOTIDE SEQUENCE [LARGE SCALE GENOMIC DNA]</scope>
    <source>
        <strain evidence="17 18">Ellin514</strain>
    </source>
</reference>
<dbReference type="GO" id="GO:0015159">
    <property type="term" value="F:polysaccharide transmembrane transporter activity"/>
    <property type="evidence" value="ECO:0007669"/>
    <property type="project" value="InterPro"/>
</dbReference>
<keyword evidence="18" id="KW-1185">Reference proteome</keyword>
<name>B9XD52_PEDPL</name>
<dbReference type="PANTHER" id="PTHR33619:SF3">
    <property type="entry name" value="POLYSACCHARIDE EXPORT PROTEIN GFCE-RELATED"/>
    <property type="match status" value="1"/>
</dbReference>
<keyword evidence="3" id="KW-0813">Transport</keyword>
<keyword evidence="11" id="KW-0472">Membrane</keyword>
<feature type="domain" description="SLBB" evidence="16">
    <location>
        <begin position="141"/>
        <end position="220"/>
    </location>
</feature>
<evidence type="ECO:0000256" key="4">
    <source>
        <dbReference type="ARBA" id="ARBA00022452"/>
    </source>
</evidence>
<dbReference type="InterPro" id="IPR054765">
    <property type="entry name" value="SLBB_dom"/>
</dbReference>
<dbReference type="InterPro" id="IPR049712">
    <property type="entry name" value="Poly_export"/>
</dbReference>
<dbReference type="STRING" id="320771.Cflav_PD5033"/>
<evidence type="ECO:0000313" key="17">
    <source>
        <dbReference type="EMBL" id="EEF62398.1"/>
    </source>
</evidence>
<comment type="similarity">
    <text evidence="2">Belongs to the BexD/CtrA/VexA family.</text>
</comment>
<keyword evidence="8" id="KW-0625">Polysaccharide transport</keyword>
<dbReference type="GO" id="GO:0006811">
    <property type="term" value="P:monoatomic ion transport"/>
    <property type="evidence" value="ECO:0007669"/>
    <property type="project" value="UniProtKB-KW"/>
</dbReference>
<keyword evidence="12" id="KW-0564">Palmitate</keyword>
<proteinExistence type="inferred from homology"/>
<protein>
    <submittedName>
        <fullName evidence="17">Polysaccharide export protein</fullName>
    </submittedName>
</protein>
<dbReference type="GO" id="GO:0009279">
    <property type="term" value="C:cell outer membrane"/>
    <property type="evidence" value="ECO:0007669"/>
    <property type="project" value="UniProtKB-SubCell"/>
</dbReference>
<evidence type="ECO:0000256" key="12">
    <source>
        <dbReference type="ARBA" id="ARBA00023139"/>
    </source>
</evidence>
<feature type="domain" description="Polysaccharide export protein N-terminal" evidence="15">
    <location>
        <begin position="62"/>
        <end position="134"/>
    </location>
</feature>
<dbReference type="AlphaFoldDB" id="B9XD52"/>
<dbReference type="Gene3D" id="3.30.1950.10">
    <property type="entry name" value="wza like domain"/>
    <property type="match status" value="1"/>
</dbReference>
<dbReference type="Pfam" id="PF22461">
    <property type="entry name" value="SLBB_2"/>
    <property type="match status" value="1"/>
</dbReference>
<keyword evidence="9" id="KW-0406">Ion transport</keyword>
<dbReference type="InterPro" id="IPR003715">
    <property type="entry name" value="Poly_export_N"/>
</dbReference>
<evidence type="ECO:0000256" key="2">
    <source>
        <dbReference type="ARBA" id="ARBA00009450"/>
    </source>
</evidence>
<keyword evidence="7" id="KW-0732">Signal</keyword>
<dbReference type="OrthoDB" id="197007at2"/>
<dbReference type="RefSeq" id="WP_007413750.1">
    <property type="nucleotide sequence ID" value="NZ_ABOX02000005.1"/>
</dbReference>
<comment type="subcellular location">
    <subcellularLocation>
        <location evidence="1">Cell outer membrane</location>
        <topology evidence="1">Multi-pass membrane protein</topology>
    </subcellularLocation>
</comment>
<keyword evidence="14" id="KW-0449">Lipoprotein</keyword>
<evidence type="ECO:0000256" key="9">
    <source>
        <dbReference type="ARBA" id="ARBA00023065"/>
    </source>
</evidence>
<evidence type="ECO:0000256" key="7">
    <source>
        <dbReference type="ARBA" id="ARBA00022729"/>
    </source>
</evidence>